<accession>X1E5Y7</accession>
<proteinExistence type="predicted"/>
<evidence type="ECO:0000313" key="1">
    <source>
        <dbReference type="EMBL" id="GAH28691.1"/>
    </source>
</evidence>
<comment type="caution">
    <text evidence="1">The sequence shown here is derived from an EMBL/GenBank/DDBJ whole genome shotgun (WGS) entry which is preliminary data.</text>
</comment>
<name>X1E5Y7_9ZZZZ</name>
<organism evidence="1">
    <name type="scientific">marine sediment metagenome</name>
    <dbReference type="NCBI Taxonomy" id="412755"/>
    <lineage>
        <taxon>unclassified sequences</taxon>
        <taxon>metagenomes</taxon>
        <taxon>ecological metagenomes</taxon>
    </lineage>
</organism>
<protein>
    <submittedName>
        <fullName evidence="1">Uncharacterized protein</fullName>
    </submittedName>
</protein>
<dbReference type="EMBL" id="BART01040377">
    <property type="protein sequence ID" value="GAH28691.1"/>
    <property type="molecule type" value="Genomic_DNA"/>
</dbReference>
<dbReference type="AlphaFoldDB" id="X1E5Y7"/>
<gene>
    <name evidence="1" type="ORF">S01H4_65762</name>
</gene>
<sequence length="96" mass="10358">GSYTHLPPLVCNNRCSSPSNTKQVNTAVVGYIQVNEIKNIYSATSTMIVGLPEKQVVDIESVMSRQRTGADAKGEVEILRSRGLAAKVINRLGLLS</sequence>
<feature type="non-terminal residue" evidence="1">
    <location>
        <position position="1"/>
    </location>
</feature>
<reference evidence="1" key="1">
    <citation type="journal article" date="2014" name="Front. Microbiol.">
        <title>High frequency of phylogenetically diverse reductive dehalogenase-homologous genes in deep subseafloor sedimentary metagenomes.</title>
        <authorList>
            <person name="Kawai M."/>
            <person name="Futagami T."/>
            <person name="Toyoda A."/>
            <person name="Takaki Y."/>
            <person name="Nishi S."/>
            <person name="Hori S."/>
            <person name="Arai W."/>
            <person name="Tsubouchi T."/>
            <person name="Morono Y."/>
            <person name="Uchiyama I."/>
            <person name="Ito T."/>
            <person name="Fujiyama A."/>
            <person name="Inagaki F."/>
            <person name="Takami H."/>
        </authorList>
    </citation>
    <scope>NUCLEOTIDE SEQUENCE</scope>
    <source>
        <strain evidence="1">Expedition CK06-06</strain>
    </source>
</reference>
<feature type="non-terminal residue" evidence="1">
    <location>
        <position position="96"/>
    </location>
</feature>